<dbReference type="InterPro" id="IPR051330">
    <property type="entry name" value="Phosphatase_reg/MetRdx"/>
</dbReference>
<sequence>MTDYKLLAEQLKALAEDEPNYIPVLSNASALINENLEDLNWAGFYLMNNGSLLLGPFQGKVACIRIAIGKGVCGTAAEKDETLVVPNVHEFPGHIACDCASNSEIVVPIHKDGKVIGVLDIDSPSLNRFSDEDKAGLEEFVRTLEVVTQFR</sequence>
<evidence type="ECO:0000259" key="2">
    <source>
        <dbReference type="SMART" id="SM00065"/>
    </source>
</evidence>
<feature type="domain" description="GAF" evidence="2">
    <location>
        <begin position="6"/>
        <end position="151"/>
    </location>
</feature>
<dbReference type="KEGG" id="pxv:FXF36_11125"/>
<dbReference type="AlphaFoldDB" id="A0A5P6VRP6"/>
<evidence type="ECO:0000313" key="3">
    <source>
        <dbReference type="EMBL" id="QFJ55375.1"/>
    </source>
</evidence>
<dbReference type="FunFam" id="3.30.450.40:FF:000008">
    <property type="entry name" value="GAF domain-containing proteins"/>
    <property type="match status" value="1"/>
</dbReference>
<accession>A0A5P6VRP6</accession>
<dbReference type="EMBL" id="CP043028">
    <property type="protein sequence ID" value="QFJ55375.1"/>
    <property type="molecule type" value="Genomic_DNA"/>
</dbReference>
<dbReference type="GO" id="GO:0033745">
    <property type="term" value="F:L-methionine-(R)-S-oxide reductase activity"/>
    <property type="evidence" value="ECO:0007669"/>
    <property type="project" value="TreeGrafter"/>
</dbReference>
<name>A0A5P6VRP6_PSEXY</name>
<protein>
    <submittedName>
        <fullName evidence="3">GAF domain-containing protein</fullName>
    </submittedName>
</protein>
<comment type="similarity">
    <text evidence="1">Belongs to the free Met sulfoxide reductase family.</text>
</comment>
<dbReference type="Proteomes" id="UP000327030">
    <property type="component" value="Chromosome 1"/>
</dbReference>
<dbReference type="OrthoDB" id="9796252at2"/>
<dbReference type="Pfam" id="PF01590">
    <property type="entry name" value="GAF"/>
    <property type="match status" value="1"/>
</dbReference>
<dbReference type="SMART" id="SM00065">
    <property type="entry name" value="GAF"/>
    <property type="match status" value="1"/>
</dbReference>
<dbReference type="RefSeq" id="WP_151624089.1">
    <property type="nucleotide sequence ID" value="NZ_CP043028.1"/>
</dbReference>
<dbReference type="InterPro" id="IPR003018">
    <property type="entry name" value="GAF"/>
</dbReference>
<dbReference type="PANTHER" id="PTHR21021:SF15">
    <property type="entry name" value="FREE METHIONINE-R-SULFOXIDE REDUCTASE"/>
    <property type="match status" value="1"/>
</dbReference>
<dbReference type="Gene3D" id="3.30.450.40">
    <property type="match status" value="1"/>
</dbReference>
<dbReference type="GO" id="GO:0005829">
    <property type="term" value="C:cytosol"/>
    <property type="evidence" value="ECO:0007669"/>
    <property type="project" value="TreeGrafter"/>
</dbReference>
<dbReference type="SUPFAM" id="SSF55781">
    <property type="entry name" value="GAF domain-like"/>
    <property type="match status" value="1"/>
</dbReference>
<organism evidence="3 4">
    <name type="scientific">Pseudobutyrivibrio xylanivorans</name>
    <dbReference type="NCBI Taxonomy" id="185007"/>
    <lineage>
        <taxon>Bacteria</taxon>
        <taxon>Bacillati</taxon>
        <taxon>Bacillota</taxon>
        <taxon>Clostridia</taxon>
        <taxon>Lachnospirales</taxon>
        <taxon>Lachnospiraceae</taxon>
        <taxon>Pseudobutyrivibrio</taxon>
    </lineage>
</organism>
<evidence type="ECO:0000256" key="1">
    <source>
        <dbReference type="ARBA" id="ARBA00038454"/>
    </source>
</evidence>
<reference evidence="4" key="1">
    <citation type="submission" date="2019-08" db="EMBL/GenBank/DDBJ databases">
        <title>Complete Genome Sequence of the Polysaccharide-Degrading Rumen Bacterium Pseudobutyrivibrio xylanivorans MA3014.</title>
        <authorList>
            <person name="Palevich N."/>
            <person name="Maclean P.H."/>
            <person name="Kelly W.J."/>
            <person name="Leahy S.C."/>
            <person name="Rakonjac J."/>
            <person name="Attwood G.T."/>
        </authorList>
    </citation>
    <scope>NUCLEOTIDE SEQUENCE [LARGE SCALE GENOMIC DNA]</scope>
    <source>
        <strain evidence="4">MA3014</strain>
    </source>
</reference>
<dbReference type="PANTHER" id="PTHR21021">
    <property type="entry name" value="GAF/PUTATIVE CYTOSKELETAL PROTEIN"/>
    <property type="match status" value="1"/>
</dbReference>
<evidence type="ECO:0000313" key="4">
    <source>
        <dbReference type="Proteomes" id="UP000327030"/>
    </source>
</evidence>
<proteinExistence type="inferred from homology"/>
<dbReference type="InterPro" id="IPR029016">
    <property type="entry name" value="GAF-like_dom_sf"/>
</dbReference>
<gene>
    <name evidence="3" type="ORF">FXF36_11125</name>
</gene>